<dbReference type="GO" id="GO:0008234">
    <property type="term" value="F:cysteine-type peptidase activity"/>
    <property type="evidence" value="ECO:0007669"/>
    <property type="project" value="UniProtKB-KW"/>
</dbReference>
<comment type="similarity">
    <text evidence="1">Belongs to the peptidase C40 family.</text>
</comment>
<comment type="caution">
    <text evidence="7">The sequence shown here is derived from an EMBL/GenBank/DDBJ whole genome shotgun (WGS) entry which is preliminary data.</text>
</comment>
<evidence type="ECO:0000256" key="4">
    <source>
        <dbReference type="ARBA" id="ARBA00022801"/>
    </source>
</evidence>
<dbReference type="PANTHER" id="PTHR47360:SF1">
    <property type="entry name" value="ENDOPEPTIDASE NLPC-RELATED"/>
    <property type="match status" value="1"/>
</dbReference>
<evidence type="ECO:0000256" key="5">
    <source>
        <dbReference type="ARBA" id="ARBA00022807"/>
    </source>
</evidence>
<evidence type="ECO:0000256" key="1">
    <source>
        <dbReference type="ARBA" id="ARBA00007074"/>
    </source>
</evidence>
<evidence type="ECO:0000259" key="6">
    <source>
        <dbReference type="PROSITE" id="PS51935"/>
    </source>
</evidence>
<sequence length="149" mass="16823">MGGMLLIVMWCVTGAGCVPRTTRTPQRDALVEEIRRFKGTPYLYGGSTPKGTDCSGFTMTVLKRFGVKLPHSASKQFKMGRSVSRRNLKMGDLVFFRRGRKGSINHVGIYLWDGKMVHASSSRGVIVVKWEGNIYYEHRYAGARRIIDF</sequence>
<evidence type="ECO:0000313" key="8">
    <source>
        <dbReference type="Proteomes" id="UP000317778"/>
    </source>
</evidence>
<keyword evidence="5" id="KW-0788">Thiol protease</keyword>
<dbReference type="AlphaFoldDB" id="A0A532VAV8"/>
<proteinExistence type="inferred from homology"/>
<evidence type="ECO:0000313" key="7">
    <source>
        <dbReference type="EMBL" id="TKJ44336.1"/>
    </source>
</evidence>
<dbReference type="PROSITE" id="PS51935">
    <property type="entry name" value="NLPC_P60"/>
    <property type="match status" value="1"/>
</dbReference>
<dbReference type="Proteomes" id="UP000317778">
    <property type="component" value="Unassembled WGS sequence"/>
</dbReference>
<dbReference type="EMBL" id="NJBO01000001">
    <property type="protein sequence ID" value="TKJ44336.1"/>
    <property type="molecule type" value="Genomic_DNA"/>
</dbReference>
<name>A0A532VAV8_UNCT6</name>
<evidence type="ECO:0000256" key="2">
    <source>
        <dbReference type="ARBA" id="ARBA00022670"/>
    </source>
</evidence>
<feature type="domain" description="NlpC/P60" evidence="6">
    <location>
        <begin position="24"/>
        <end position="147"/>
    </location>
</feature>
<keyword evidence="2" id="KW-0645">Protease</keyword>
<keyword evidence="3" id="KW-0732">Signal</keyword>
<dbReference type="InterPro" id="IPR038765">
    <property type="entry name" value="Papain-like_cys_pep_sf"/>
</dbReference>
<gene>
    <name evidence="7" type="ORF">CEE36_00935</name>
</gene>
<dbReference type="Gene3D" id="3.90.1720.10">
    <property type="entry name" value="endopeptidase domain like (from Nostoc punctiforme)"/>
    <property type="match status" value="1"/>
</dbReference>
<protein>
    <recommendedName>
        <fullName evidence="6">NlpC/P60 domain-containing protein</fullName>
    </recommendedName>
</protein>
<evidence type="ECO:0000256" key="3">
    <source>
        <dbReference type="ARBA" id="ARBA00022729"/>
    </source>
</evidence>
<dbReference type="InterPro" id="IPR000064">
    <property type="entry name" value="NLP_P60_dom"/>
</dbReference>
<dbReference type="PANTHER" id="PTHR47360">
    <property type="entry name" value="MUREIN DD-ENDOPEPTIDASE MEPS/MUREIN LD-CARBOXYPEPTIDASE"/>
    <property type="match status" value="1"/>
</dbReference>
<dbReference type="GO" id="GO:0006508">
    <property type="term" value="P:proteolysis"/>
    <property type="evidence" value="ECO:0007669"/>
    <property type="project" value="UniProtKB-KW"/>
</dbReference>
<dbReference type="Pfam" id="PF00877">
    <property type="entry name" value="NLPC_P60"/>
    <property type="match status" value="1"/>
</dbReference>
<dbReference type="InterPro" id="IPR052062">
    <property type="entry name" value="Murein_DD/LD_carboxypeptidase"/>
</dbReference>
<reference evidence="7 8" key="1">
    <citation type="submission" date="2017-06" db="EMBL/GenBank/DDBJ databases">
        <title>Novel microbial phyla capable of carbon fixation and sulfur reduction in deep-sea sediments.</title>
        <authorList>
            <person name="Huang J."/>
            <person name="Baker B."/>
            <person name="Wang Y."/>
        </authorList>
    </citation>
    <scope>NUCLEOTIDE SEQUENCE [LARGE SCALE GENOMIC DNA]</scope>
    <source>
        <strain evidence="7">B3_TA06</strain>
    </source>
</reference>
<accession>A0A532VAV8</accession>
<dbReference type="SUPFAM" id="SSF54001">
    <property type="entry name" value="Cysteine proteinases"/>
    <property type="match status" value="1"/>
</dbReference>
<keyword evidence="4" id="KW-0378">Hydrolase</keyword>
<organism evidence="7 8">
    <name type="scientific">candidate division TA06 bacterium B3_TA06</name>
    <dbReference type="NCBI Taxonomy" id="2012487"/>
    <lineage>
        <taxon>Bacteria</taxon>
        <taxon>Bacteria division TA06</taxon>
    </lineage>
</organism>